<dbReference type="GeneID" id="95392248"/>
<dbReference type="EMBL" id="JACIBV010000001">
    <property type="protein sequence ID" value="MBB3730084.1"/>
    <property type="molecule type" value="Genomic_DNA"/>
</dbReference>
<evidence type="ECO:0000313" key="2">
    <source>
        <dbReference type="Proteomes" id="UP000579945"/>
    </source>
</evidence>
<proteinExistence type="predicted"/>
<accession>A0A7W5VED6</accession>
<dbReference type="AlphaFoldDB" id="A0A7W5VED6"/>
<reference evidence="1 2" key="1">
    <citation type="submission" date="2020-08" db="EMBL/GenBank/DDBJ databases">
        <title>Sequencing the genomes of 1000 actinobacteria strains.</title>
        <authorList>
            <person name="Klenk H.-P."/>
        </authorList>
    </citation>
    <scope>NUCLEOTIDE SEQUENCE [LARGE SCALE GENOMIC DNA]</scope>
    <source>
        <strain evidence="1 2">DSM 44320</strain>
    </source>
</reference>
<name>A0A7W5VED6_9ACTN</name>
<gene>
    <name evidence="1" type="ORF">FHR33_005944</name>
</gene>
<dbReference type="Proteomes" id="UP000579945">
    <property type="component" value="Unassembled WGS sequence"/>
</dbReference>
<comment type="caution">
    <text evidence="1">The sequence shown here is derived from an EMBL/GenBank/DDBJ whole genome shotgun (WGS) entry which is preliminary data.</text>
</comment>
<dbReference type="RefSeq" id="WP_183654266.1">
    <property type="nucleotide sequence ID" value="NZ_BAAAXX010000019.1"/>
</dbReference>
<keyword evidence="2" id="KW-1185">Reference proteome</keyword>
<organism evidence="1 2">
    <name type="scientific">Nonomuraea dietziae</name>
    <dbReference type="NCBI Taxonomy" id="65515"/>
    <lineage>
        <taxon>Bacteria</taxon>
        <taxon>Bacillati</taxon>
        <taxon>Actinomycetota</taxon>
        <taxon>Actinomycetes</taxon>
        <taxon>Streptosporangiales</taxon>
        <taxon>Streptosporangiaceae</taxon>
        <taxon>Nonomuraea</taxon>
    </lineage>
</organism>
<evidence type="ECO:0000313" key="1">
    <source>
        <dbReference type="EMBL" id="MBB3730084.1"/>
    </source>
</evidence>
<protein>
    <submittedName>
        <fullName evidence="1">Uncharacterized protein</fullName>
    </submittedName>
</protein>
<sequence>MTPESAIFAVLRSTAVVNRESFTLATFDPDTGRINGHISAHEFAGELVHALDLCQNTRTPCATCQEYDASE</sequence>